<sequence length="76" mass="8504">MQKQKACERDLGGDLSLIQYKRLGIISTAGAPFPPAPLLLSTMTLPKQTERLQAESVFYTLFIIQYIIKYSKRGGV</sequence>
<proteinExistence type="predicted"/>
<dbReference type="Proteomes" id="UP000785679">
    <property type="component" value="Unassembled WGS sequence"/>
</dbReference>
<evidence type="ECO:0000313" key="2">
    <source>
        <dbReference type="Proteomes" id="UP000785679"/>
    </source>
</evidence>
<keyword evidence="2" id="KW-1185">Reference proteome</keyword>
<comment type="caution">
    <text evidence="1">The sequence shown here is derived from an EMBL/GenBank/DDBJ whole genome shotgun (WGS) entry which is preliminary data.</text>
</comment>
<evidence type="ECO:0000313" key="1">
    <source>
        <dbReference type="EMBL" id="TNV80148.1"/>
    </source>
</evidence>
<gene>
    <name evidence="1" type="ORF">FGO68_gene2016</name>
</gene>
<dbReference type="AlphaFoldDB" id="A0A8J8T3J0"/>
<organism evidence="1 2">
    <name type="scientific">Halteria grandinella</name>
    <dbReference type="NCBI Taxonomy" id="5974"/>
    <lineage>
        <taxon>Eukaryota</taxon>
        <taxon>Sar</taxon>
        <taxon>Alveolata</taxon>
        <taxon>Ciliophora</taxon>
        <taxon>Intramacronucleata</taxon>
        <taxon>Spirotrichea</taxon>
        <taxon>Stichotrichia</taxon>
        <taxon>Sporadotrichida</taxon>
        <taxon>Halteriidae</taxon>
        <taxon>Halteria</taxon>
    </lineage>
</organism>
<dbReference type="EMBL" id="RRYP01007913">
    <property type="protein sequence ID" value="TNV80148.1"/>
    <property type="molecule type" value="Genomic_DNA"/>
</dbReference>
<accession>A0A8J8T3J0</accession>
<name>A0A8J8T3J0_HALGN</name>
<reference evidence="1" key="1">
    <citation type="submission" date="2019-06" db="EMBL/GenBank/DDBJ databases">
        <authorList>
            <person name="Zheng W."/>
        </authorList>
    </citation>
    <scope>NUCLEOTIDE SEQUENCE</scope>
    <source>
        <strain evidence="1">QDHG01</strain>
    </source>
</reference>
<protein>
    <submittedName>
        <fullName evidence="1">Uncharacterized protein</fullName>
    </submittedName>
</protein>